<comment type="subcellular location">
    <subcellularLocation>
        <location evidence="1">Nucleus</location>
    </subcellularLocation>
</comment>
<dbReference type="InterPro" id="IPR035979">
    <property type="entry name" value="RBD_domain_sf"/>
</dbReference>
<dbReference type="EMBL" id="ACOU01000003">
    <property type="protein sequence ID" value="EKX73099.1"/>
    <property type="molecule type" value="Genomic_DNA"/>
</dbReference>
<dbReference type="OrthoDB" id="3945418at2759"/>
<dbReference type="VEuPathDB" id="PiroplasmaDB:BEWA_051510"/>
<dbReference type="KEGG" id="beq:BEWA_051510"/>
<evidence type="ECO:0000256" key="5">
    <source>
        <dbReference type="PROSITE-ProRule" id="PRU00176"/>
    </source>
</evidence>
<feature type="region of interest" description="Disordered" evidence="6">
    <location>
        <begin position="1"/>
        <end position="33"/>
    </location>
</feature>
<dbReference type="eggNOG" id="KOG0127">
    <property type="taxonomic scope" value="Eukaryota"/>
</dbReference>
<dbReference type="SUPFAM" id="SSF54928">
    <property type="entry name" value="RNA-binding domain, RBD"/>
    <property type="match status" value="4"/>
</dbReference>
<dbReference type="GO" id="GO:0003729">
    <property type="term" value="F:mRNA binding"/>
    <property type="evidence" value="ECO:0007669"/>
    <property type="project" value="TreeGrafter"/>
</dbReference>
<evidence type="ECO:0000256" key="4">
    <source>
        <dbReference type="ARBA" id="ARBA00023242"/>
    </source>
</evidence>
<keyword evidence="9" id="KW-1185">Reference proteome</keyword>
<feature type="compositionally biased region" description="Acidic residues" evidence="6">
    <location>
        <begin position="321"/>
        <end position="360"/>
    </location>
</feature>
<dbReference type="InterPro" id="IPR000504">
    <property type="entry name" value="RRM_dom"/>
</dbReference>
<feature type="region of interest" description="Disordered" evidence="6">
    <location>
        <begin position="301"/>
        <end position="364"/>
    </location>
</feature>
<evidence type="ECO:0000259" key="7">
    <source>
        <dbReference type="PROSITE" id="PS50102"/>
    </source>
</evidence>
<dbReference type="PANTHER" id="PTHR48039:SF5">
    <property type="entry name" value="RNA-BINDING PROTEIN 28"/>
    <property type="match status" value="1"/>
</dbReference>
<evidence type="ECO:0000256" key="1">
    <source>
        <dbReference type="ARBA" id="ARBA00004123"/>
    </source>
</evidence>
<evidence type="ECO:0000313" key="8">
    <source>
        <dbReference type="EMBL" id="EKX73099.1"/>
    </source>
</evidence>
<accession>L1LCU0</accession>
<feature type="domain" description="RRM" evidence="7">
    <location>
        <begin position="223"/>
        <end position="297"/>
    </location>
</feature>
<dbReference type="Gene3D" id="3.30.70.330">
    <property type="match status" value="3"/>
</dbReference>
<dbReference type="GeneID" id="15803064"/>
<dbReference type="GO" id="GO:0005634">
    <property type="term" value="C:nucleus"/>
    <property type="evidence" value="ECO:0007669"/>
    <property type="project" value="UniProtKB-SubCell"/>
</dbReference>
<dbReference type="Proteomes" id="UP000031512">
    <property type="component" value="Unassembled WGS sequence"/>
</dbReference>
<dbReference type="Pfam" id="PF00076">
    <property type="entry name" value="RRM_1"/>
    <property type="match status" value="2"/>
</dbReference>
<gene>
    <name evidence="8" type="ORF">BEWA_051510</name>
</gene>
<organism evidence="8 9">
    <name type="scientific">Theileria equi strain WA</name>
    <dbReference type="NCBI Taxonomy" id="1537102"/>
    <lineage>
        <taxon>Eukaryota</taxon>
        <taxon>Sar</taxon>
        <taxon>Alveolata</taxon>
        <taxon>Apicomplexa</taxon>
        <taxon>Aconoidasida</taxon>
        <taxon>Piroplasmida</taxon>
        <taxon>Theileriidae</taxon>
        <taxon>Theileria</taxon>
    </lineage>
</organism>
<feature type="compositionally biased region" description="Basic residues" evidence="6">
    <location>
        <begin position="674"/>
        <end position="694"/>
    </location>
</feature>
<feature type="compositionally biased region" description="Basic and acidic residues" evidence="6">
    <location>
        <begin position="16"/>
        <end position="27"/>
    </location>
</feature>
<reference evidence="8 9" key="1">
    <citation type="journal article" date="2012" name="BMC Genomics">
        <title>Comparative genomic analysis and phylogenetic position of Theileria equi.</title>
        <authorList>
            <person name="Kappmeyer L.S."/>
            <person name="Thiagarajan M."/>
            <person name="Herndon D.R."/>
            <person name="Ramsay J.D."/>
            <person name="Caler E."/>
            <person name="Djikeng A."/>
            <person name="Gillespie J.J."/>
            <person name="Lau A.O."/>
            <person name="Roalson E.H."/>
            <person name="Silva J.C."/>
            <person name="Silva M.G."/>
            <person name="Suarez C.E."/>
            <person name="Ueti M.W."/>
            <person name="Nene V.M."/>
            <person name="Mealey R.H."/>
            <person name="Knowles D.P."/>
            <person name="Brayton K.A."/>
        </authorList>
    </citation>
    <scope>NUCLEOTIDE SEQUENCE [LARGE SCALE GENOMIC DNA]</scope>
    <source>
        <strain evidence="8 9">WA</strain>
    </source>
</reference>
<dbReference type="AlphaFoldDB" id="L1LCU0"/>
<feature type="region of interest" description="Disordered" evidence="6">
    <location>
        <begin position="664"/>
        <end position="700"/>
    </location>
</feature>
<evidence type="ECO:0000256" key="2">
    <source>
        <dbReference type="ARBA" id="ARBA00022737"/>
    </source>
</evidence>
<dbReference type="InterPro" id="IPR003954">
    <property type="entry name" value="RRM_euk-type"/>
</dbReference>
<dbReference type="RefSeq" id="XP_004832551.1">
    <property type="nucleotide sequence ID" value="XM_004832494.1"/>
</dbReference>
<feature type="domain" description="RRM" evidence="7">
    <location>
        <begin position="365"/>
        <end position="468"/>
    </location>
</feature>
<dbReference type="SMART" id="SM00360">
    <property type="entry name" value="RRM"/>
    <property type="match status" value="3"/>
</dbReference>
<dbReference type="SMART" id="SM00361">
    <property type="entry name" value="RRM_1"/>
    <property type="match status" value="2"/>
</dbReference>
<dbReference type="PROSITE" id="PS50102">
    <property type="entry name" value="RRM"/>
    <property type="match status" value="3"/>
</dbReference>
<proteinExistence type="predicted"/>
<keyword evidence="3 5" id="KW-0694">RNA-binding</keyword>
<evidence type="ECO:0000256" key="3">
    <source>
        <dbReference type="ARBA" id="ARBA00022884"/>
    </source>
</evidence>
<dbReference type="InterPro" id="IPR051945">
    <property type="entry name" value="RRM_MRD1_RNA_proc_ribogen"/>
</dbReference>
<keyword evidence="4" id="KW-0539">Nucleus</keyword>
<name>L1LCU0_THEEQ</name>
<feature type="domain" description="RRM" evidence="7">
    <location>
        <begin position="540"/>
        <end position="659"/>
    </location>
</feature>
<dbReference type="STRING" id="1537102.L1LCU0"/>
<evidence type="ECO:0000256" key="6">
    <source>
        <dbReference type="SAM" id="MobiDB-lite"/>
    </source>
</evidence>
<dbReference type="InterPro" id="IPR012677">
    <property type="entry name" value="Nucleotide-bd_a/b_plait_sf"/>
</dbReference>
<comment type="caution">
    <text evidence="8">The sequence shown here is derived from an EMBL/GenBank/DDBJ whole genome shotgun (WGS) entry which is preliminary data.</text>
</comment>
<keyword evidence="2" id="KW-0677">Repeat</keyword>
<dbReference type="PANTHER" id="PTHR48039">
    <property type="entry name" value="RNA-BINDING MOTIF PROTEIN 14B"/>
    <property type="match status" value="1"/>
</dbReference>
<protein>
    <recommendedName>
        <fullName evidence="7">RRM domain-containing protein</fullName>
    </recommendedName>
</protein>
<evidence type="ECO:0000313" key="9">
    <source>
        <dbReference type="Proteomes" id="UP000031512"/>
    </source>
</evidence>
<sequence length="700" mass="80325">MTKNTKDKKNLKKTKKGIEKKSSKSNELKPVGPVDGDSTKCIMEAVDVSTKGVRSKIIFSNFSGTQEEFRGLIDNHKSQLGKYRKCFLKNDGKGVLIAKHDIAMSYMSYFNGYEFKGAQLKVSISKGRQKADVYKSLRVSGIPDKYTESDVRTGIDRRLNLSYKSLEKKDGIWNVEFWNIPDCIKANSILNGAKIPFTHDKKEKLIKVKCEITHFGDKSKHSGRVFVRNLPFDATQAELEKFFVSVDPKAKIHIPKGSKKGFAFVQFSSLASSQKVIDKLNGTMFNNRRIQLTLSLPRDIYSTKPKNSADEDKTLSAQEPSDAEVNDDGEEEEGEEEEKVEYIDEDSDSSQEDDEGEDDSDPKLRTIFVRNLSYEATEEELQEYFSKYGSIESCKICKDDKGANRGTAFILFSSKKDADEVLNMEELALERDNEFSVETKDKKVKHKLVAGLGFSLRGRRLRLSLAVSRDEASLIVKNRKEDKENKANEKKNKHLLMMGVLDEHSGEFKQLNDKEQKLHRSCLKEKLEKMKNPNMFINPKRLCIRNLPPTVTANELRTAIASHFKKTKSEDEDIEKAKKHPNRGILKITLLSDESRKVKVGDMKMKRRKPFAFVEFINHELAMEALKFLANNSTLFKRLILAEFAIEDSRAIYIQNKRKEQYMKKLNKTEQASSKRKNRTYSRGQRQRMKRRKLKQESTT</sequence>